<comment type="caution">
    <text evidence="10">The sequence shown here is derived from an EMBL/GenBank/DDBJ whole genome shotgun (WGS) entry which is preliminary data.</text>
</comment>
<dbReference type="PROSITE" id="PS50102">
    <property type="entry name" value="RRM"/>
    <property type="match status" value="1"/>
</dbReference>
<accession>A0ABQ0ZSZ5</accession>
<dbReference type="EMBL" id="BLKI01000003">
    <property type="protein sequence ID" value="GFF63448.1"/>
    <property type="molecule type" value="Genomic_DNA"/>
</dbReference>
<evidence type="ECO:0000256" key="6">
    <source>
        <dbReference type="PROSITE-ProRule" id="PRU00723"/>
    </source>
</evidence>
<keyword evidence="4 6" id="KW-0862">Zinc</keyword>
<dbReference type="CDD" id="cd12538">
    <property type="entry name" value="RRM_U2AF35"/>
    <property type="match status" value="1"/>
</dbReference>
<dbReference type="InterPro" id="IPR036188">
    <property type="entry name" value="FAD/NAD-bd_sf"/>
</dbReference>
<feature type="compositionally biased region" description="Basic and acidic residues" evidence="7">
    <location>
        <begin position="667"/>
        <end position="677"/>
    </location>
</feature>
<feature type="zinc finger region" description="C3H1-type" evidence="6">
    <location>
        <begin position="494"/>
        <end position="522"/>
    </location>
</feature>
<protein>
    <submittedName>
        <fullName evidence="10">Splicing factor U2AF 23 kDa subunit</fullName>
    </submittedName>
</protein>
<dbReference type="SUPFAM" id="SSF51905">
    <property type="entry name" value="FAD/NAD(P)-binding domain"/>
    <property type="match status" value="1"/>
</dbReference>
<dbReference type="SUPFAM" id="SSF54928">
    <property type="entry name" value="RNA-binding domain, RBD"/>
    <property type="match status" value="1"/>
</dbReference>
<dbReference type="Gene3D" id="3.50.50.60">
    <property type="entry name" value="FAD/NAD(P)-binding domain"/>
    <property type="match status" value="3"/>
</dbReference>
<gene>
    <name evidence="10" type="ORF">IFM60648_00939</name>
</gene>
<evidence type="ECO:0000259" key="8">
    <source>
        <dbReference type="PROSITE" id="PS50102"/>
    </source>
</evidence>
<proteinExistence type="predicted"/>
<keyword evidence="1 6" id="KW-0479">Metal-binding</keyword>
<reference evidence="10 11" key="1">
    <citation type="submission" date="2020-01" db="EMBL/GenBank/DDBJ databases">
        <title>Draft genome sequence of Aspergillus lentulus IFM 60648.</title>
        <authorList>
            <person name="Takahashi H."/>
            <person name="Yaguchi T."/>
        </authorList>
    </citation>
    <scope>NUCLEOTIDE SEQUENCE [LARGE SCALE GENOMIC DNA]</scope>
    <source>
        <strain evidence="10 11">IFM 60648</strain>
    </source>
</reference>
<evidence type="ECO:0000256" key="1">
    <source>
        <dbReference type="ARBA" id="ARBA00022723"/>
    </source>
</evidence>
<dbReference type="Gene3D" id="3.30.9.10">
    <property type="entry name" value="D-Amino Acid Oxidase, subunit A, domain 2"/>
    <property type="match status" value="1"/>
</dbReference>
<keyword evidence="2" id="KW-0677">Repeat</keyword>
<feature type="domain" description="RRM" evidence="8">
    <location>
        <begin position="526"/>
        <end position="622"/>
    </location>
</feature>
<evidence type="ECO:0000313" key="10">
    <source>
        <dbReference type="EMBL" id="GFF63448.1"/>
    </source>
</evidence>
<dbReference type="Gene3D" id="3.30.70.330">
    <property type="match status" value="1"/>
</dbReference>
<feature type="domain" description="C3H1-type" evidence="9">
    <location>
        <begin position="494"/>
        <end position="522"/>
    </location>
</feature>
<dbReference type="Pfam" id="PF01266">
    <property type="entry name" value="DAO"/>
    <property type="match status" value="1"/>
</dbReference>
<sequence>MSTVILGGGIIGSSIAYYLSENGSSDEIHIVEASSQMFSAASGYAAGFLAKDWFTPALAPLGELSFNLHQSLAAKHGGTQKWGYMKGTALSLDFSKKNKKGGATGDAWLSAGTSRAETAASSSSPIHVEVPGWLTKQKKGVLEKISDDNTVAQVDPLRLSRFLLESSLARGVKLRNPAKATSVITDQVSGDITGLKVINLDTQTECSLPCTNIIICAGPWTPQVYHELFPSSPLSIPITPLAGYSLVVRSPRHTLQDERVKYASRSHAVFTTHPDSCGFCPEIFSRQGGEIYMAGLNDTHIPLPAQAEDSCKLKDQNEMERLKKAAVHLMGALAEGNVELTDGIANKNDLEILREGLCFRPISAHGVPFVTRVDEHLLGGLKTGSRNRCKDGRARGVFVASGHGPWGISLSLGTGKVIAQMVEGVEPDVDASPPALALSYHLFPPLYLLSPSSSRSLTALFSPPDRPRNSSDSGSSYSQLTIMANYLASIFGTEQDKVNCSFYYKIGACRHGDRCSRKHVKPSYSQTILMPNMYQNPAYDPKNKMNPSQLQNHFDAFYEDVWCEMCKYGELEELVVCDNNNDHLIGNVYARFKYEEDAQAACDALNSRWYAARPIYCELSPVTDFREACCRLNSGEGCVRGGFCNFIHRKDPSPELDRELRLSTKKWLKERGRDPRSASRSPSPEPTRRRF</sequence>
<feature type="region of interest" description="Disordered" evidence="7">
    <location>
        <begin position="667"/>
        <end position="691"/>
    </location>
</feature>
<keyword evidence="11" id="KW-1185">Reference proteome</keyword>
<dbReference type="Pfam" id="PF00642">
    <property type="entry name" value="zf-CCCH"/>
    <property type="match status" value="1"/>
</dbReference>
<evidence type="ECO:0000256" key="2">
    <source>
        <dbReference type="ARBA" id="ARBA00022737"/>
    </source>
</evidence>
<dbReference type="InterPro" id="IPR006076">
    <property type="entry name" value="FAD-dep_OxRdtase"/>
</dbReference>
<dbReference type="InterPro" id="IPR012677">
    <property type="entry name" value="Nucleotide-bd_a/b_plait_sf"/>
</dbReference>
<dbReference type="SMART" id="SM00356">
    <property type="entry name" value="ZnF_C3H1"/>
    <property type="match status" value="2"/>
</dbReference>
<dbReference type="PRINTS" id="PR01848">
    <property type="entry name" value="U2AUXFACTOR"/>
</dbReference>
<evidence type="ECO:0000256" key="4">
    <source>
        <dbReference type="ARBA" id="ARBA00022833"/>
    </source>
</evidence>
<evidence type="ECO:0000259" key="9">
    <source>
        <dbReference type="PROSITE" id="PS50103"/>
    </source>
</evidence>
<dbReference type="Proteomes" id="UP000465220">
    <property type="component" value="Unassembled WGS sequence"/>
</dbReference>
<organism evidence="10 11">
    <name type="scientific">Aspergillus lentulus</name>
    <dbReference type="NCBI Taxonomy" id="293939"/>
    <lineage>
        <taxon>Eukaryota</taxon>
        <taxon>Fungi</taxon>
        <taxon>Dikarya</taxon>
        <taxon>Ascomycota</taxon>
        <taxon>Pezizomycotina</taxon>
        <taxon>Eurotiomycetes</taxon>
        <taxon>Eurotiomycetidae</taxon>
        <taxon>Eurotiales</taxon>
        <taxon>Aspergillaceae</taxon>
        <taxon>Aspergillus</taxon>
        <taxon>Aspergillus subgen. Fumigati</taxon>
    </lineage>
</organism>
<evidence type="ECO:0000256" key="5">
    <source>
        <dbReference type="PROSITE-ProRule" id="PRU00176"/>
    </source>
</evidence>
<dbReference type="InterPro" id="IPR000504">
    <property type="entry name" value="RRM_dom"/>
</dbReference>
<keyword evidence="5" id="KW-0694">RNA-binding</keyword>
<dbReference type="InterPro" id="IPR035979">
    <property type="entry name" value="RBD_domain_sf"/>
</dbReference>
<keyword evidence="3 6" id="KW-0863">Zinc-finger</keyword>
<evidence type="ECO:0000256" key="7">
    <source>
        <dbReference type="SAM" id="MobiDB-lite"/>
    </source>
</evidence>
<dbReference type="InterPro" id="IPR000571">
    <property type="entry name" value="Znf_CCCH"/>
</dbReference>
<name>A0ABQ0ZSZ5_ASPLE</name>
<dbReference type="InterPro" id="IPR009145">
    <property type="entry name" value="U2AF_small"/>
</dbReference>
<dbReference type="PROSITE" id="PS50103">
    <property type="entry name" value="ZF_C3H1"/>
    <property type="match status" value="1"/>
</dbReference>
<dbReference type="PANTHER" id="PTHR12620">
    <property type="entry name" value="U2 SNRNP AUXILIARY FACTOR, SMALL SUBUNIT"/>
    <property type="match status" value="1"/>
</dbReference>
<evidence type="ECO:0000256" key="3">
    <source>
        <dbReference type="ARBA" id="ARBA00022771"/>
    </source>
</evidence>
<evidence type="ECO:0000313" key="11">
    <source>
        <dbReference type="Proteomes" id="UP000465220"/>
    </source>
</evidence>